<keyword evidence="3" id="KW-0328">Glycosyltransferase</keyword>
<evidence type="ECO:0000256" key="9">
    <source>
        <dbReference type="ARBA" id="ARBA00038120"/>
    </source>
</evidence>
<dbReference type="GO" id="GO:0005886">
    <property type="term" value="C:plasma membrane"/>
    <property type="evidence" value="ECO:0007669"/>
    <property type="project" value="UniProtKB-SubCell"/>
</dbReference>
<evidence type="ECO:0000256" key="2">
    <source>
        <dbReference type="ARBA" id="ARBA00022475"/>
    </source>
</evidence>
<evidence type="ECO:0000256" key="8">
    <source>
        <dbReference type="ARBA" id="ARBA00037904"/>
    </source>
</evidence>
<organism evidence="12 13">
    <name type="scientific">Halanaerobium polyolivorans</name>
    <dbReference type="NCBI Taxonomy" id="2886943"/>
    <lineage>
        <taxon>Bacteria</taxon>
        <taxon>Bacillati</taxon>
        <taxon>Bacillota</taxon>
        <taxon>Clostridia</taxon>
        <taxon>Halanaerobiales</taxon>
        <taxon>Halanaerobiaceae</taxon>
        <taxon>Halanaerobium</taxon>
    </lineage>
</organism>
<dbReference type="NCBIfam" id="TIGR04283">
    <property type="entry name" value="glyco_like_mftF"/>
    <property type="match status" value="1"/>
</dbReference>
<proteinExistence type="inferred from homology"/>
<gene>
    <name evidence="12" type="ORF">LJ207_03385</name>
</gene>
<evidence type="ECO:0000256" key="5">
    <source>
        <dbReference type="ARBA" id="ARBA00022746"/>
    </source>
</evidence>
<comment type="pathway">
    <text evidence="8">Carotenoid biosynthesis; staphyloxanthin biosynthesis; staphyloxanthin from farnesyl diphosphate: step 4/5.</text>
</comment>
<feature type="domain" description="Glycosyltransferase 2-like" evidence="11">
    <location>
        <begin position="6"/>
        <end position="146"/>
    </location>
</feature>
<evidence type="ECO:0000259" key="11">
    <source>
        <dbReference type="Pfam" id="PF00535"/>
    </source>
</evidence>
<evidence type="ECO:0000256" key="1">
    <source>
        <dbReference type="ARBA" id="ARBA00004236"/>
    </source>
</evidence>
<dbReference type="Proteomes" id="UP001199296">
    <property type="component" value="Unassembled WGS sequence"/>
</dbReference>
<dbReference type="PANTHER" id="PTHR43646:SF2">
    <property type="entry name" value="GLYCOSYLTRANSFERASE 2-LIKE DOMAIN-CONTAINING PROTEIN"/>
    <property type="match status" value="1"/>
</dbReference>
<dbReference type="InterPro" id="IPR001173">
    <property type="entry name" value="Glyco_trans_2-like"/>
</dbReference>
<evidence type="ECO:0000256" key="4">
    <source>
        <dbReference type="ARBA" id="ARBA00022679"/>
    </source>
</evidence>
<protein>
    <recommendedName>
        <fullName evidence="10">4,4'-diaponeurosporenoate glycosyltransferase</fullName>
    </recommendedName>
</protein>
<dbReference type="PANTHER" id="PTHR43646">
    <property type="entry name" value="GLYCOSYLTRANSFERASE"/>
    <property type="match status" value="1"/>
</dbReference>
<dbReference type="AlphaFoldDB" id="A0AAW4X010"/>
<evidence type="ECO:0000313" key="13">
    <source>
        <dbReference type="Proteomes" id="UP001199296"/>
    </source>
</evidence>
<evidence type="ECO:0000256" key="3">
    <source>
        <dbReference type="ARBA" id="ARBA00022676"/>
    </source>
</evidence>
<evidence type="ECO:0000256" key="7">
    <source>
        <dbReference type="ARBA" id="ARBA00037281"/>
    </source>
</evidence>
<dbReference type="Gene3D" id="3.90.550.10">
    <property type="entry name" value="Spore Coat Polysaccharide Biosynthesis Protein SpsA, Chain A"/>
    <property type="match status" value="1"/>
</dbReference>
<keyword evidence="4" id="KW-0808">Transferase</keyword>
<dbReference type="InterPro" id="IPR029044">
    <property type="entry name" value="Nucleotide-diphossugar_trans"/>
</dbReference>
<keyword evidence="5" id="KW-0125">Carotenoid biosynthesis</keyword>
<comment type="subcellular location">
    <subcellularLocation>
        <location evidence="1">Cell membrane</location>
    </subcellularLocation>
</comment>
<name>A0AAW4X010_9FIRM</name>
<keyword evidence="2" id="KW-1003">Cell membrane</keyword>
<comment type="caution">
    <text evidence="12">The sequence shown here is derived from an EMBL/GenBank/DDBJ whole genome shotgun (WGS) entry which is preliminary data.</text>
</comment>
<comment type="function">
    <text evidence="7">Catalyzes the glycosylation of 4,4'-diaponeurosporenoate, i.e. the esterification of glucose at the C1'' position with the carboxyl group of 4,4'-diaponeurosporenic acid, to form glycosyl-4,4'-diaponeurosporenoate. This is a step in the biosynthesis of staphyloxanthin, an orange pigment present in most staphylococci strains.</text>
</comment>
<comment type="similarity">
    <text evidence="9">Belongs to the glycosyltransferase 2 family. CrtQ subfamily.</text>
</comment>
<evidence type="ECO:0000256" key="10">
    <source>
        <dbReference type="ARBA" id="ARBA00040345"/>
    </source>
</evidence>
<dbReference type="SUPFAM" id="SSF53448">
    <property type="entry name" value="Nucleotide-diphospho-sugar transferases"/>
    <property type="match status" value="1"/>
</dbReference>
<evidence type="ECO:0000256" key="6">
    <source>
        <dbReference type="ARBA" id="ARBA00023136"/>
    </source>
</evidence>
<evidence type="ECO:0000313" key="12">
    <source>
        <dbReference type="EMBL" id="MCC3144361.1"/>
    </source>
</evidence>
<dbReference type="RefSeq" id="WP_229344080.1">
    <property type="nucleotide sequence ID" value="NZ_JAJFAT010000003.1"/>
</dbReference>
<dbReference type="GO" id="GO:0016117">
    <property type="term" value="P:carotenoid biosynthetic process"/>
    <property type="evidence" value="ECO:0007669"/>
    <property type="project" value="UniProtKB-KW"/>
</dbReference>
<sequence length="229" mass="26204">MDYSLSVIIPALNEEKNITRIIDYIKNENIKAEIIVSDGNSDDLTVEKAKSKGAKVVVGKAGRGQQLNRGAQLAAAPILLFLHADSRLEKSALENLVKKMAEKENKIGGCFKLKIESEHPLLKFISWSSNLRAKYLKLIFGDQGIFIRKKVFEELGGFPELELMEDWEFSKKMAAYGELEFLENKIFTSARRWEKNGVFKTFFLMHKIKILYILGVKAKKLKKIYRDSR</sequence>
<dbReference type="EMBL" id="JAJFAT010000003">
    <property type="protein sequence ID" value="MCC3144361.1"/>
    <property type="molecule type" value="Genomic_DNA"/>
</dbReference>
<keyword evidence="13" id="KW-1185">Reference proteome</keyword>
<accession>A0AAW4X010</accession>
<keyword evidence="6" id="KW-0472">Membrane</keyword>
<dbReference type="InterPro" id="IPR026461">
    <property type="entry name" value="Trfase_2_rSAM/seldom_assoc"/>
</dbReference>
<dbReference type="CDD" id="cd02522">
    <property type="entry name" value="GT_2_like_a"/>
    <property type="match status" value="1"/>
</dbReference>
<dbReference type="Pfam" id="PF00535">
    <property type="entry name" value="Glycos_transf_2"/>
    <property type="match status" value="1"/>
</dbReference>
<reference evidence="12 13" key="1">
    <citation type="submission" date="2021-10" db="EMBL/GenBank/DDBJ databases">
        <authorList>
            <person name="Grouzdev D.S."/>
            <person name="Pantiukh K.S."/>
            <person name="Krutkina M.S."/>
        </authorList>
    </citation>
    <scope>NUCLEOTIDE SEQUENCE [LARGE SCALE GENOMIC DNA]</scope>
    <source>
        <strain evidence="12 13">Z-7514</strain>
    </source>
</reference>
<dbReference type="GO" id="GO:0016757">
    <property type="term" value="F:glycosyltransferase activity"/>
    <property type="evidence" value="ECO:0007669"/>
    <property type="project" value="UniProtKB-KW"/>
</dbReference>